<dbReference type="Pfam" id="PF00571">
    <property type="entry name" value="CBS"/>
    <property type="match status" value="2"/>
</dbReference>
<dbReference type="InterPro" id="IPR000644">
    <property type="entry name" value="CBS_dom"/>
</dbReference>
<dbReference type="Proteomes" id="UP000252254">
    <property type="component" value="Unassembled WGS sequence"/>
</dbReference>
<dbReference type="RefSeq" id="WP_079709231.1">
    <property type="nucleotide sequence ID" value="NZ_BAABQN010000009.1"/>
</dbReference>
<accession>A0A366DZG7</accession>
<dbReference type="AlphaFoldDB" id="A0A366DZG7"/>
<dbReference type="OrthoDB" id="49104at2"/>
<evidence type="ECO:0000256" key="1">
    <source>
        <dbReference type="PROSITE-ProRule" id="PRU00703"/>
    </source>
</evidence>
<dbReference type="PROSITE" id="PS51371">
    <property type="entry name" value="CBS"/>
    <property type="match status" value="1"/>
</dbReference>
<keyword evidence="4" id="KW-1185">Reference proteome</keyword>
<protein>
    <submittedName>
        <fullName evidence="3">CBS domain protein</fullName>
    </submittedName>
</protein>
<dbReference type="SUPFAM" id="SSF54631">
    <property type="entry name" value="CBS-domain pair"/>
    <property type="match status" value="1"/>
</dbReference>
<name>A0A366DZG7_9BACI</name>
<feature type="domain" description="CBS" evidence="2">
    <location>
        <begin position="100"/>
        <end position="156"/>
    </location>
</feature>
<dbReference type="Gene3D" id="3.10.580.10">
    <property type="entry name" value="CBS-domain"/>
    <property type="match status" value="1"/>
</dbReference>
<evidence type="ECO:0000259" key="2">
    <source>
        <dbReference type="PROSITE" id="PS51371"/>
    </source>
</evidence>
<keyword evidence="1" id="KW-0129">CBS domain</keyword>
<organism evidence="3 4">
    <name type="scientific">Paraliobacillus ryukyuensis</name>
    <dbReference type="NCBI Taxonomy" id="200904"/>
    <lineage>
        <taxon>Bacteria</taxon>
        <taxon>Bacillati</taxon>
        <taxon>Bacillota</taxon>
        <taxon>Bacilli</taxon>
        <taxon>Bacillales</taxon>
        <taxon>Bacillaceae</taxon>
        <taxon>Paraliobacillus</taxon>
    </lineage>
</organism>
<gene>
    <name evidence="3" type="ORF">DES48_11095</name>
</gene>
<dbReference type="EMBL" id="QNRI01000010">
    <property type="protein sequence ID" value="RBO94608.1"/>
    <property type="molecule type" value="Genomic_DNA"/>
</dbReference>
<proteinExistence type="predicted"/>
<dbReference type="STRING" id="200904.GCA_900168775_01329"/>
<evidence type="ECO:0000313" key="4">
    <source>
        <dbReference type="Proteomes" id="UP000252254"/>
    </source>
</evidence>
<dbReference type="InterPro" id="IPR046342">
    <property type="entry name" value="CBS_dom_sf"/>
</dbReference>
<sequence>MTNADRFVIAFNKIEKFFDKQIEDKKYIPFYRSVQRLSHTHPVVKRYKDDLLEYSELRNAIIHERTEADYAIAEPHNEVVFQIEKIADELTAPKLVIPTFKKQLKIVQGKDLLKDVLHIIKQTDYSQFPVYQKKQFIGLLTDKGITHWLAKNTNDNNKGLFQTTILEMIKNDKRSRNYLFIHKYMTIYEAEEIFLTKLKEQKRLDALLITENGKQTETILGMVTTNDLIHIP</sequence>
<comment type="caution">
    <text evidence="3">The sequence shown here is derived from an EMBL/GenBank/DDBJ whole genome shotgun (WGS) entry which is preliminary data.</text>
</comment>
<reference evidence="3 4" key="1">
    <citation type="submission" date="2018-06" db="EMBL/GenBank/DDBJ databases">
        <title>Genomic Encyclopedia of Type Strains, Phase IV (KMG-IV): sequencing the most valuable type-strain genomes for metagenomic binning, comparative biology and taxonomic classification.</title>
        <authorList>
            <person name="Goeker M."/>
        </authorList>
    </citation>
    <scope>NUCLEOTIDE SEQUENCE [LARGE SCALE GENOMIC DNA]</scope>
    <source>
        <strain evidence="3 4">DSM 15140</strain>
    </source>
</reference>
<evidence type="ECO:0000313" key="3">
    <source>
        <dbReference type="EMBL" id="RBO94608.1"/>
    </source>
</evidence>